<dbReference type="Proteomes" id="UP000054485">
    <property type="component" value="Unassembled WGS sequence"/>
</dbReference>
<dbReference type="HOGENOM" id="CLU_2639724_0_0_1"/>
<name>A0A0C9ZWL9_9AGAM</name>
<dbReference type="EMBL" id="KN835245">
    <property type="protein sequence ID" value="KIK42205.1"/>
    <property type="molecule type" value="Genomic_DNA"/>
</dbReference>
<organism evidence="1 2">
    <name type="scientific">Suillus luteus UH-Slu-Lm8-n1</name>
    <dbReference type="NCBI Taxonomy" id="930992"/>
    <lineage>
        <taxon>Eukaryota</taxon>
        <taxon>Fungi</taxon>
        <taxon>Dikarya</taxon>
        <taxon>Basidiomycota</taxon>
        <taxon>Agaricomycotina</taxon>
        <taxon>Agaricomycetes</taxon>
        <taxon>Agaricomycetidae</taxon>
        <taxon>Boletales</taxon>
        <taxon>Suillineae</taxon>
        <taxon>Suillaceae</taxon>
        <taxon>Suillus</taxon>
    </lineage>
</organism>
<keyword evidence="2" id="KW-1185">Reference proteome</keyword>
<accession>A0A0C9ZWL9</accession>
<proteinExistence type="predicted"/>
<gene>
    <name evidence="1" type="ORF">CY34DRAFT_158047</name>
</gene>
<evidence type="ECO:0000313" key="2">
    <source>
        <dbReference type="Proteomes" id="UP000054485"/>
    </source>
</evidence>
<reference evidence="1 2" key="1">
    <citation type="submission" date="2014-04" db="EMBL/GenBank/DDBJ databases">
        <authorList>
            <consortium name="DOE Joint Genome Institute"/>
            <person name="Kuo A."/>
            <person name="Ruytinx J."/>
            <person name="Rineau F."/>
            <person name="Colpaert J."/>
            <person name="Kohler A."/>
            <person name="Nagy L.G."/>
            <person name="Floudas D."/>
            <person name="Copeland A."/>
            <person name="Barry K.W."/>
            <person name="Cichocki N."/>
            <person name="Veneault-Fourrey C."/>
            <person name="LaButti K."/>
            <person name="Lindquist E.A."/>
            <person name="Lipzen A."/>
            <person name="Lundell T."/>
            <person name="Morin E."/>
            <person name="Murat C."/>
            <person name="Sun H."/>
            <person name="Tunlid A."/>
            <person name="Henrissat B."/>
            <person name="Grigoriev I.V."/>
            <person name="Hibbett D.S."/>
            <person name="Martin F."/>
            <person name="Nordberg H.P."/>
            <person name="Cantor M.N."/>
            <person name="Hua S.X."/>
        </authorList>
    </citation>
    <scope>NUCLEOTIDE SEQUENCE [LARGE SCALE GENOMIC DNA]</scope>
    <source>
        <strain evidence="1 2">UH-Slu-Lm8-n1</strain>
    </source>
</reference>
<dbReference type="AlphaFoldDB" id="A0A0C9ZWL9"/>
<evidence type="ECO:0000313" key="1">
    <source>
        <dbReference type="EMBL" id="KIK42205.1"/>
    </source>
</evidence>
<dbReference type="InParanoid" id="A0A0C9ZWL9"/>
<protein>
    <submittedName>
        <fullName evidence="1">Uncharacterized protein</fullName>
    </submittedName>
</protein>
<sequence length="77" mass="8996">MAVFIHLFYFSNLRAVIQTESEKLLTNVHFVGSSTYDHHGRWWPSACQSSMTRLWRMNKWSRSLHAQLTTELPLCAA</sequence>
<reference evidence="2" key="2">
    <citation type="submission" date="2015-01" db="EMBL/GenBank/DDBJ databases">
        <title>Evolutionary Origins and Diversification of the Mycorrhizal Mutualists.</title>
        <authorList>
            <consortium name="DOE Joint Genome Institute"/>
            <consortium name="Mycorrhizal Genomics Consortium"/>
            <person name="Kohler A."/>
            <person name="Kuo A."/>
            <person name="Nagy L.G."/>
            <person name="Floudas D."/>
            <person name="Copeland A."/>
            <person name="Barry K.W."/>
            <person name="Cichocki N."/>
            <person name="Veneault-Fourrey C."/>
            <person name="LaButti K."/>
            <person name="Lindquist E.A."/>
            <person name="Lipzen A."/>
            <person name="Lundell T."/>
            <person name="Morin E."/>
            <person name="Murat C."/>
            <person name="Riley R."/>
            <person name="Ohm R."/>
            <person name="Sun H."/>
            <person name="Tunlid A."/>
            <person name="Henrissat B."/>
            <person name="Grigoriev I.V."/>
            <person name="Hibbett D.S."/>
            <person name="Martin F."/>
        </authorList>
    </citation>
    <scope>NUCLEOTIDE SEQUENCE [LARGE SCALE GENOMIC DNA]</scope>
    <source>
        <strain evidence="2">UH-Slu-Lm8-n1</strain>
    </source>
</reference>